<dbReference type="PANTHER" id="PTHR38592">
    <property type="entry name" value="BLL4819 PROTEIN"/>
    <property type="match status" value="1"/>
</dbReference>
<keyword evidence="3" id="KW-1185">Reference proteome</keyword>
<feature type="transmembrane region" description="Helical" evidence="1">
    <location>
        <begin position="146"/>
        <end position="172"/>
    </location>
</feature>
<dbReference type="InterPro" id="IPR014550">
    <property type="entry name" value="UCP028704_OpgC"/>
</dbReference>
<proteinExistence type="predicted"/>
<dbReference type="PANTHER" id="PTHR38592:SF3">
    <property type="entry name" value="BLL4819 PROTEIN"/>
    <property type="match status" value="1"/>
</dbReference>
<name>S9QFS3_9RHOB</name>
<sequence>MRPSDKKLVAFPGAAPPARERDPRIDVFRGIALLMILVDHIPGNPYEALTIRNFGFSDAAEGFFLMSGIAAGIAYSGNIERWRDGRGSIGAAGGPIWRRAWTLYLVQLFMTLWALAMFAGAAQLFVQPDLIEQHNISRMFETPLAAFPGLAALTYQVGYVNILPTYIVLLLVTPFVLRAGLRAPWFVLGAATLVWFAGGGRAGTCPTVPAEAAGSSARSPGR</sequence>
<dbReference type="HOGENOM" id="CLU_1244606_0_0_5"/>
<keyword evidence="1" id="KW-0472">Membrane</keyword>
<organism evidence="2 3">
    <name type="scientific">Salipiger mucosus DSM 16094</name>
    <dbReference type="NCBI Taxonomy" id="1123237"/>
    <lineage>
        <taxon>Bacteria</taxon>
        <taxon>Pseudomonadati</taxon>
        <taxon>Pseudomonadota</taxon>
        <taxon>Alphaproteobacteria</taxon>
        <taxon>Rhodobacterales</taxon>
        <taxon>Roseobacteraceae</taxon>
        <taxon>Salipiger</taxon>
    </lineage>
</organism>
<gene>
    <name evidence="2" type="ORF">Salmuc_04309</name>
</gene>
<dbReference type="AlphaFoldDB" id="S9QFS3"/>
<evidence type="ECO:0000313" key="3">
    <source>
        <dbReference type="Proteomes" id="UP000015347"/>
    </source>
</evidence>
<keyword evidence="1" id="KW-1133">Transmembrane helix</keyword>
<dbReference type="Pfam" id="PF10129">
    <property type="entry name" value="OpgC_C"/>
    <property type="match status" value="1"/>
</dbReference>
<protein>
    <submittedName>
        <fullName evidence="2">OpgC protein</fullName>
    </submittedName>
</protein>
<feature type="transmembrane region" description="Helical" evidence="1">
    <location>
        <begin position="179"/>
        <end position="198"/>
    </location>
</feature>
<dbReference type="eggNOG" id="COG4645">
    <property type="taxonomic scope" value="Bacteria"/>
</dbReference>
<comment type="caution">
    <text evidence="2">The sequence shown here is derived from an EMBL/GenBank/DDBJ whole genome shotgun (WGS) entry which is preliminary data.</text>
</comment>
<reference evidence="3" key="1">
    <citation type="journal article" date="2014" name="Stand. Genomic Sci.">
        <title>Genome sequence of the exopolysaccharide-producing Salipiger mucosus type strain (DSM 16094(T)), a moderately halophilic member of the Roseobacter clade.</title>
        <authorList>
            <person name="Riedel T."/>
            <person name="Spring S."/>
            <person name="Fiebig A."/>
            <person name="Petersen J."/>
            <person name="Kyrpides N.C."/>
            <person name="Goker M."/>
            <person name="Klenk H.P."/>
        </authorList>
    </citation>
    <scope>NUCLEOTIDE SEQUENCE [LARGE SCALE GENOMIC DNA]</scope>
    <source>
        <strain evidence="3">DSM 16094</strain>
    </source>
</reference>
<feature type="transmembrane region" description="Helical" evidence="1">
    <location>
        <begin position="63"/>
        <end position="80"/>
    </location>
</feature>
<dbReference type="Proteomes" id="UP000015347">
    <property type="component" value="Unassembled WGS sequence"/>
</dbReference>
<evidence type="ECO:0000313" key="2">
    <source>
        <dbReference type="EMBL" id="EPX78727.1"/>
    </source>
</evidence>
<accession>S9QFS3</accession>
<dbReference type="EMBL" id="APVH01000038">
    <property type="protein sequence ID" value="EPX78727.1"/>
    <property type="molecule type" value="Genomic_DNA"/>
</dbReference>
<dbReference type="STRING" id="1123237.Salmuc_04309"/>
<feature type="transmembrane region" description="Helical" evidence="1">
    <location>
        <begin position="101"/>
        <end position="126"/>
    </location>
</feature>
<keyword evidence="1" id="KW-0812">Transmembrane</keyword>
<evidence type="ECO:0000256" key="1">
    <source>
        <dbReference type="SAM" id="Phobius"/>
    </source>
</evidence>